<evidence type="ECO:0000313" key="2">
    <source>
        <dbReference type="Proteomes" id="UP001187192"/>
    </source>
</evidence>
<reference evidence="1" key="1">
    <citation type="submission" date="2023-07" db="EMBL/GenBank/DDBJ databases">
        <title>draft genome sequence of fig (Ficus carica).</title>
        <authorList>
            <person name="Takahashi T."/>
            <person name="Nishimura K."/>
        </authorList>
    </citation>
    <scope>NUCLEOTIDE SEQUENCE</scope>
</reference>
<protein>
    <submittedName>
        <fullName evidence="1">Uncharacterized protein</fullName>
    </submittedName>
</protein>
<proteinExistence type="predicted"/>
<dbReference type="Proteomes" id="UP001187192">
    <property type="component" value="Unassembled WGS sequence"/>
</dbReference>
<evidence type="ECO:0000313" key="1">
    <source>
        <dbReference type="EMBL" id="GMN60985.1"/>
    </source>
</evidence>
<accession>A0AA88DTI6</accession>
<keyword evidence="2" id="KW-1185">Reference proteome</keyword>
<gene>
    <name evidence="1" type="ORF">TIFTF001_030055</name>
</gene>
<comment type="caution">
    <text evidence="1">The sequence shown here is derived from an EMBL/GenBank/DDBJ whole genome shotgun (WGS) entry which is preliminary data.</text>
</comment>
<name>A0AA88DTI6_FICCA</name>
<dbReference type="AlphaFoldDB" id="A0AA88DTI6"/>
<dbReference type="EMBL" id="BTGU01000104">
    <property type="protein sequence ID" value="GMN60985.1"/>
    <property type="molecule type" value="Genomic_DNA"/>
</dbReference>
<sequence>MSHSHLPGRSCPWYRILRYLAIAAQARDEAGTDANWTMFSQACTVGELTTWREREEGDLAEGKREEREK</sequence>
<organism evidence="1 2">
    <name type="scientific">Ficus carica</name>
    <name type="common">Common fig</name>
    <dbReference type="NCBI Taxonomy" id="3494"/>
    <lineage>
        <taxon>Eukaryota</taxon>
        <taxon>Viridiplantae</taxon>
        <taxon>Streptophyta</taxon>
        <taxon>Embryophyta</taxon>
        <taxon>Tracheophyta</taxon>
        <taxon>Spermatophyta</taxon>
        <taxon>Magnoliopsida</taxon>
        <taxon>eudicotyledons</taxon>
        <taxon>Gunneridae</taxon>
        <taxon>Pentapetalae</taxon>
        <taxon>rosids</taxon>
        <taxon>fabids</taxon>
        <taxon>Rosales</taxon>
        <taxon>Moraceae</taxon>
        <taxon>Ficeae</taxon>
        <taxon>Ficus</taxon>
    </lineage>
</organism>